<evidence type="ECO:0000259" key="2">
    <source>
        <dbReference type="Pfam" id="PF01243"/>
    </source>
</evidence>
<comment type="caution">
    <text evidence="3">The sequence shown here is derived from an EMBL/GenBank/DDBJ whole genome shotgun (WGS) entry which is preliminary data.</text>
</comment>
<reference evidence="3 4" key="1">
    <citation type="submission" date="2022-04" db="EMBL/GenBank/DDBJ databases">
        <title>Genome draft of Actinomadura sp. ATCC 31491.</title>
        <authorList>
            <person name="Shi X."/>
            <person name="Du Y."/>
        </authorList>
    </citation>
    <scope>NUCLEOTIDE SEQUENCE [LARGE SCALE GENOMIC DNA]</scope>
    <source>
        <strain evidence="3 4">ATCC 31491</strain>
    </source>
</reference>
<evidence type="ECO:0000313" key="4">
    <source>
        <dbReference type="Proteomes" id="UP001317259"/>
    </source>
</evidence>
<dbReference type="PANTHER" id="PTHR35176:SF6">
    <property type="entry name" value="HEME OXYGENASE HI_0854-RELATED"/>
    <property type="match status" value="1"/>
</dbReference>
<dbReference type="InterPro" id="IPR052019">
    <property type="entry name" value="F420H2_bilvrd_red/Heme_oxyg"/>
</dbReference>
<dbReference type="PANTHER" id="PTHR35176">
    <property type="entry name" value="HEME OXYGENASE HI_0854-RELATED"/>
    <property type="match status" value="1"/>
</dbReference>
<evidence type="ECO:0000256" key="1">
    <source>
        <dbReference type="ARBA" id="ARBA00023002"/>
    </source>
</evidence>
<dbReference type="Gene3D" id="2.30.110.10">
    <property type="entry name" value="Electron Transport, Fmn-binding Protein, Chain A"/>
    <property type="match status" value="1"/>
</dbReference>
<feature type="domain" description="Pyridoxamine 5'-phosphate oxidase N-terminal" evidence="2">
    <location>
        <begin position="4"/>
        <end position="124"/>
    </location>
</feature>
<dbReference type="InterPro" id="IPR011576">
    <property type="entry name" value="Pyridox_Oxase_N"/>
</dbReference>
<keyword evidence="1" id="KW-0560">Oxidoreductase</keyword>
<dbReference type="InterPro" id="IPR019920">
    <property type="entry name" value="F420-binding_dom_put"/>
</dbReference>
<dbReference type="NCBIfam" id="TIGR03618">
    <property type="entry name" value="Rv1155_F420"/>
    <property type="match status" value="1"/>
</dbReference>
<dbReference type="EMBL" id="JAKRKC020000001">
    <property type="protein sequence ID" value="MCK2214987.1"/>
    <property type="molecule type" value="Genomic_DNA"/>
</dbReference>
<accession>A0ABT0FRQ0</accession>
<organism evidence="3 4">
    <name type="scientific">Actinomadura luzonensis</name>
    <dbReference type="NCBI Taxonomy" id="2805427"/>
    <lineage>
        <taxon>Bacteria</taxon>
        <taxon>Bacillati</taxon>
        <taxon>Actinomycetota</taxon>
        <taxon>Actinomycetes</taxon>
        <taxon>Streptosporangiales</taxon>
        <taxon>Thermomonosporaceae</taxon>
        <taxon>Actinomadura</taxon>
    </lineage>
</organism>
<dbReference type="InterPro" id="IPR012349">
    <property type="entry name" value="Split_barrel_FMN-bd"/>
</dbReference>
<protein>
    <submittedName>
        <fullName evidence="3">PPOX class F420-dependent oxidoreductase</fullName>
    </submittedName>
</protein>
<dbReference type="RefSeq" id="WP_242377507.1">
    <property type="nucleotide sequence ID" value="NZ_JAKRKC020000001.1"/>
</dbReference>
<dbReference type="Proteomes" id="UP001317259">
    <property type="component" value="Unassembled WGS sequence"/>
</dbReference>
<name>A0ABT0FRQ0_9ACTN</name>
<keyword evidence="4" id="KW-1185">Reference proteome</keyword>
<dbReference type="SUPFAM" id="SSF50475">
    <property type="entry name" value="FMN-binding split barrel"/>
    <property type="match status" value="1"/>
</dbReference>
<dbReference type="Pfam" id="PF01243">
    <property type="entry name" value="PNPOx_N"/>
    <property type="match status" value="1"/>
</dbReference>
<sequence length="128" mass="14312">MAELPAEARNLLDAPNFATVTSINPDGSPQSSVVWVRTEGDDVLFSTVKGRVKPRNFERDPRTSLLVIDPADPYRYLEVRGTVTVSPDPTGALIEELSQKYRGQPWQDKPGTERLIVRIRPEKVVLRG</sequence>
<gene>
    <name evidence="3" type="ORF">MF672_014495</name>
</gene>
<proteinExistence type="predicted"/>
<evidence type="ECO:0000313" key="3">
    <source>
        <dbReference type="EMBL" id="MCK2214987.1"/>
    </source>
</evidence>